<keyword evidence="2" id="KW-1185">Reference proteome</keyword>
<dbReference type="EnsemblPlants" id="evm.model.02.1556">
    <property type="protein sequence ID" value="cds.evm.model.02.1556"/>
    <property type="gene ID" value="evm.TU.02.1556"/>
</dbReference>
<evidence type="ECO:0000313" key="2">
    <source>
        <dbReference type="Proteomes" id="UP000596661"/>
    </source>
</evidence>
<dbReference type="EMBL" id="UZAU01000206">
    <property type="status" value="NOT_ANNOTATED_CDS"/>
    <property type="molecule type" value="Genomic_DNA"/>
</dbReference>
<evidence type="ECO:0000313" key="1">
    <source>
        <dbReference type="EnsemblPlants" id="cds.evm.model.02.1556"/>
    </source>
</evidence>
<dbReference type="PANTHER" id="PTHR47481">
    <property type="match status" value="1"/>
</dbReference>
<dbReference type="Pfam" id="PF14223">
    <property type="entry name" value="Retrotran_gag_2"/>
    <property type="match status" value="1"/>
</dbReference>
<evidence type="ECO:0008006" key="3">
    <source>
        <dbReference type="Google" id="ProtNLM"/>
    </source>
</evidence>
<organism evidence="1 2">
    <name type="scientific">Cannabis sativa</name>
    <name type="common">Hemp</name>
    <name type="synonym">Marijuana</name>
    <dbReference type="NCBI Taxonomy" id="3483"/>
    <lineage>
        <taxon>Eukaryota</taxon>
        <taxon>Viridiplantae</taxon>
        <taxon>Streptophyta</taxon>
        <taxon>Embryophyta</taxon>
        <taxon>Tracheophyta</taxon>
        <taxon>Spermatophyta</taxon>
        <taxon>Magnoliopsida</taxon>
        <taxon>eudicotyledons</taxon>
        <taxon>Gunneridae</taxon>
        <taxon>Pentapetalae</taxon>
        <taxon>rosids</taxon>
        <taxon>fabids</taxon>
        <taxon>Rosales</taxon>
        <taxon>Cannabaceae</taxon>
        <taxon>Cannabis</taxon>
    </lineage>
</organism>
<reference evidence="1" key="2">
    <citation type="submission" date="2021-03" db="UniProtKB">
        <authorList>
            <consortium name="EnsemblPlants"/>
        </authorList>
    </citation>
    <scope>IDENTIFICATION</scope>
</reference>
<name>A0A803NU32_CANSA</name>
<protein>
    <recommendedName>
        <fullName evidence="3">Retrotransposon Copia-like N-terminal domain-containing protein</fullName>
    </recommendedName>
</protein>
<dbReference type="Proteomes" id="UP000596661">
    <property type="component" value="Chromosome 2"/>
</dbReference>
<proteinExistence type="predicted"/>
<reference evidence="1" key="1">
    <citation type="submission" date="2018-11" db="EMBL/GenBank/DDBJ databases">
        <authorList>
            <person name="Grassa J C."/>
        </authorList>
    </citation>
    <scope>NUCLEOTIDE SEQUENCE [LARGE SCALE GENOMIC DNA]</scope>
</reference>
<dbReference type="Gramene" id="evm.model.02.1556">
    <property type="protein sequence ID" value="cds.evm.model.02.1556"/>
    <property type="gene ID" value="evm.TU.02.1556"/>
</dbReference>
<dbReference type="PANTHER" id="PTHR47481:SF31">
    <property type="entry name" value="OS01G0873500 PROTEIN"/>
    <property type="match status" value="1"/>
</dbReference>
<accession>A0A803NU32</accession>
<dbReference type="AlphaFoldDB" id="A0A803NU32"/>
<sequence>MSRRNFNMVSEHYLPLMANVITSNLSNQHTTDPGSANGKGKDSNKSSTVFFNHSLSMKLNNHNFLLWKQQVMAAIRGNILLHYIQAGQIWRTLEKYFTLQVSAKILEFRTKLQNIKKGNLGLNEYLLRIKQHVDLLASVGEVLSASDHSGAIFEELPSKYDTFVISTNIRIEGYSVAEIKALLLASESQIEKTDTKFDLSAHVTTNEADIHPEANYTNSRSFRQYQQGNHNQFHTPRGNYNGPFNRNNFAQGVHS</sequence>